<evidence type="ECO:0000259" key="2">
    <source>
        <dbReference type="Pfam" id="PF13649"/>
    </source>
</evidence>
<dbReference type="Gene3D" id="3.40.50.150">
    <property type="entry name" value="Vaccinia Virus protein VP39"/>
    <property type="match status" value="1"/>
</dbReference>
<protein>
    <submittedName>
        <fullName evidence="3">Class I SAM-dependent methyltransferase</fullName>
    </submittedName>
</protein>
<evidence type="ECO:0000313" key="4">
    <source>
        <dbReference type="Proteomes" id="UP001500547"/>
    </source>
</evidence>
<accession>A0ABP9QRM6</accession>
<dbReference type="GO" id="GO:0032259">
    <property type="term" value="P:methylation"/>
    <property type="evidence" value="ECO:0007669"/>
    <property type="project" value="UniProtKB-KW"/>
</dbReference>
<evidence type="ECO:0000256" key="1">
    <source>
        <dbReference type="ARBA" id="ARBA00022679"/>
    </source>
</evidence>
<dbReference type="PANTHER" id="PTHR43861">
    <property type="entry name" value="TRANS-ACONITATE 2-METHYLTRANSFERASE-RELATED"/>
    <property type="match status" value="1"/>
</dbReference>
<dbReference type="CDD" id="cd02440">
    <property type="entry name" value="AdoMet_MTases"/>
    <property type="match status" value="1"/>
</dbReference>
<dbReference type="EMBL" id="BAABLD010000008">
    <property type="protein sequence ID" value="GAA5166418.1"/>
    <property type="molecule type" value="Genomic_DNA"/>
</dbReference>
<dbReference type="SUPFAM" id="SSF53335">
    <property type="entry name" value="S-adenosyl-L-methionine-dependent methyltransferases"/>
    <property type="match status" value="1"/>
</dbReference>
<keyword evidence="3" id="KW-0489">Methyltransferase</keyword>
<dbReference type="GO" id="GO:0008168">
    <property type="term" value="F:methyltransferase activity"/>
    <property type="evidence" value="ECO:0007669"/>
    <property type="project" value="UniProtKB-KW"/>
</dbReference>
<dbReference type="InterPro" id="IPR029063">
    <property type="entry name" value="SAM-dependent_MTases_sf"/>
</dbReference>
<reference evidence="4" key="1">
    <citation type="journal article" date="2019" name="Int. J. Syst. Evol. Microbiol.">
        <title>The Global Catalogue of Microorganisms (GCM) 10K type strain sequencing project: providing services to taxonomists for standard genome sequencing and annotation.</title>
        <authorList>
            <consortium name="The Broad Institute Genomics Platform"/>
            <consortium name="The Broad Institute Genome Sequencing Center for Infectious Disease"/>
            <person name="Wu L."/>
            <person name="Ma J."/>
        </authorList>
    </citation>
    <scope>NUCLEOTIDE SEQUENCE [LARGE SCALE GENOMIC DNA]</scope>
    <source>
        <strain evidence="4">JCM 18715</strain>
    </source>
</reference>
<evidence type="ECO:0000313" key="3">
    <source>
        <dbReference type="EMBL" id="GAA5166418.1"/>
    </source>
</evidence>
<dbReference type="Gene3D" id="2.20.130.10">
    <property type="entry name" value="CAC2371-like domains"/>
    <property type="match status" value="1"/>
</dbReference>
<keyword evidence="1" id="KW-0808">Transferase</keyword>
<name>A0ABP9QRM6_9RHOO</name>
<comment type="caution">
    <text evidence="3">The sequence shown here is derived from an EMBL/GenBank/DDBJ whole genome shotgun (WGS) entry which is preliminary data.</text>
</comment>
<dbReference type="InterPro" id="IPR041698">
    <property type="entry name" value="Methyltransf_25"/>
</dbReference>
<proteinExistence type="predicted"/>
<gene>
    <name evidence="3" type="ORF">GCM10025770_23530</name>
</gene>
<feature type="domain" description="Methyltransferase" evidence="2">
    <location>
        <begin position="50"/>
        <end position="143"/>
    </location>
</feature>
<organism evidence="3 4">
    <name type="scientific">Viridibacterium curvum</name>
    <dbReference type="NCBI Taxonomy" id="1101404"/>
    <lineage>
        <taxon>Bacteria</taxon>
        <taxon>Pseudomonadati</taxon>
        <taxon>Pseudomonadota</taxon>
        <taxon>Betaproteobacteria</taxon>
        <taxon>Rhodocyclales</taxon>
        <taxon>Rhodocyclaceae</taxon>
        <taxon>Viridibacterium</taxon>
    </lineage>
</organism>
<dbReference type="RefSeq" id="WP_345533156.1">
    <property type="nucleotide sequence ID" value="NZ_BAABLD010000008.1"/>
</dbReference>
<dbReference type="Proteomes" id="UP001500547">
    <property type="component" value="Unassembled WGS sequence"/>
</dbReference>
<keyword evidence="4" id="KW-1185">Reference proteome</keyword>
<sequence>MTNIDALRHAQAALPAIYRDATAYDLLAQMTAPADLPMYRALAAEFGGPVLDLACGTGRVALALAAEGYEVEGVDLSSRLLEQGGVKAAQLGLPVTFRQADLRAFDCQRTFRLLILSYNSLNHLHTLTDQRRFFDCARAHMAPDSRLVIDTFQPSLQFLGNHPEQRRPILRYLDPYLQQEVLLHEEHHYEPATQIDTVQWFYTIGAQAEAATDTLRMRLFFPQELDALIAAMGFVIERKSGDYDGAPFGSTSSKQIIVARMADA</sequence>
<dbReference type="Pfam" id="PF13649">
    <property type="entry name" value="Methyltransf_25"/>
    <property type="match status" value="1"/>
</dbReference>